<reference evidence="8 9" key="1">
    <citation type="journal article" date="2015" name="Stand. Genomic Sci.">
        <title>Genomic Encyclopedia of Bacterial and Archaeal Type Strains, Phase III: the genomes of soil and plant-associated and newly described type strains.</title>
        <authorList>
            <person name="Whitman W.B."/>
            <person name="Woyke T."/>
            <person name="Klenk H.P."/>
            <person name="Zhou Y."/>
            <person name="Lilburn T.G."/>
            <person name="Beck B.J."/>
            <person name="De Vos P."/>
            <person name="Vandamme P."/>
            <person name="Eisen J.A."/>
            <person name="Garrity G."/>
            <person name="Hugenholtz P."/>
            <person name="Kyrpides N.C."/>
        </authorList>
    </citation>
    <scope>NUCLEOTIDE SEQUENCE [LARGE SCALE GENOMIC DNA]</scope>
    <source>
        <strain evidence="8 9">CGMCC 1.10116</strain>
    </source>
</reference>
<organism evidence="8 9">
    <name type="scientific">Halalkalibacter nanhaiisediminis</name>
    <dbReference type="NCBI Taxonomy" id="688079"/>
    <lineage>
        <taxon>Bacteria</taxon>
        <taxon>Bacillati</taxon>
        <taxon>Bacillota</taxon>
        <taxon>Bacilli</taxon>
        <taxon>Bacillales</taxon>
        <taxon>Bacillaceae</taxon>
        <taxon>Halalkalibacter</taxon>
    </lineage>
</organism>
<dbReference type="GO" id="GO:0005886">
    <property type="term" value="C:plasma membrane"/>
    <property type="evidence" value="ECO:0007669"/>
    <property type="project" value="UniProtKB-SubCell"/>
</dbReference>
<dbReference type="EMBL" id="VLKZ01000001">
    <property type="protein sequence ID" value="TWI59841.1"/>
    <property type="molecule type" value="Genomic_DNA"/>
</dbReference>
<keyword evidence="2" id="KW-1003">Cell membrane</keyword>
<dbReference type="AlphaFoldDB" id="A0A562QSU2"/>
<evidence type="ECO:0000256" key="3">
    <source>
        <dbReference type="ARBA" id="ARBA00022692"/>
    </source>
</evidence>
<keyword evidence="9" id="KW-1185">Reference proteome</keyword>
<evidence type="ECO:0000256" key="7">
    <source>
        <dbReference type="SAM" id="Phobius"/>
    </source>
</evidence>
<name>A0A562QSU2_9BACI</name>
<dbReference type="OrthoDB" id="1653617at2"/>
<comment type="caution">
    <text evidence="8">The sequence shown here is derived from an EMBL/GenBank/DDBJ whole genome shotgun (WGS) entry which is preliminary data.</text>
</comment>
<proteinExistence type="predicted"/>
<comment type="subcellular location">
    <subcellularLocation>
        <location evidence="1">Cell membrane</location>
        <topology evidence="1">Multi-pass membrane protein</topology>
    </subcellularLocation>
</comment>
<keyword evidence="4 7" id="KW-1133">Transmembrane helix</keyword>
<evidence type="ECO:0000313" key="8">
    <source>
        <dbReference type="EMBL" id="TWI59841.1"/>
    </source>
</evidence>
<dbReference type="PANTHER" id="PTHR40064:SF1">
    <property type="entry name" value="MEMBRANE PROTEIN"/>
    <property type="match status" value="1"/>
</dbReference>
<dbReference type="RefSeq" id="WP_144448668.1">
    <property type="nucleotide sequence ID" value="NZ_VLKZ01000001.1"/>
</dbReference>
<sequence length="350" mass="40391">MTLGPRVLKTGIAVTLALYICSMLGLEPAVFAGVAAVFAIQPSIYRTWKQLLDQMIANTMGAAIALFAIHFLGDNPITIGLVMILVIALNLKMKMESTIPLTLVTVLAIMSAPGNEEILFTLNRFLIILVGIGSAMVVNLVILPPKYKKTYLEKVHAVFQNMSLLMRTAISNEMTEKSFQAHVNKLNTDIQKLEDQYKIFDEERGKMSKLNPLDVREIVVFKQILKTLQQGEQLLENIDEHYFQSQTNDLENKWFDEYLEDLVKYHEYLFLKYEGKVKENDYYSEFDVLKNSEAFFKRNLEIYSENEDQRLRMMIIVSSIVEYTFHLRRLNQLIDQYHKVAERKGKKKKA</sequence>
<feature type="transmembrane region" description="Helical" evidence="7">
    <location>
        <begin position="126"/>
        <end position="144"/>
    </location>
</feature>
<feature type="transmembrane region" description="Helical" evidence="7">
    <location>
        <begin position="75"/>
        <end position="91"/>
    </location>
</feature>
<dbReference type="InterPro" id="IPR010343">
    <property type="entry name" value="ArAE_1"/>
</dbReference>
<evidence type="ECO:0000256" key="2">
    <source>
        <dbReference type="ARBA" id="ARBA00022475"/>
    </source>
</evidence>
<keyword evidence="5 7" id="KW-0472">Membrane</keyword>
<evidence type="ECO:0000256" key="6">
    <source>
        <dbReference type="SAM" id="Coils"/>
    </source>
</evidence>
<evidence type="ECO:0000256" key="5">
    <source>
        <dbReference type="ARBA" id="ARBA00023136"/>
    </source>
</evidence>
<evidence type="ECO:0000256" key="4">
    <source>
        <dbReference type="ARBA" id="ARBA00022989"/>
    </source>
</evidence>
<feature type="transmembrane region" description="Helical" evidence="7">
    <location>
        <begin position="12"/>
        <end position="39"/>
    </location>
</feature>
<gene>
    <name evidence="8" type="ORF">IQ10_00263</name>
</gene>
<accession>A0A562QSU2</accession>
<evidence type="ECO:0000256" key="1">
    <source>
        <dbReference type="ARBA" id="ARBA00004651"/>
    </source>
</evidence>
<keyword evidence="6" id="KW-0175">Coiled coil</keyword>
<keyword evidence="3 7" id="KW-0812">Transmembrane</keyword>
<feature type="coiled-coil region" evidence="6">
    <location>
        <begin position="176"/>
        <end position="203"/>
    </location>
</feature>
<dbReference type="Proteomes" id="UP000315711">
    <property type="component" value="Unassembled WGS sequence"/>
</dbReference>
<dbReference type="Pfam" id="PF06081">
    <property type="entry name" value="ArAE_1"/>
    <property type="match status" value="1"/>
</dbReference>
<evidence type="ECO:0000313" key="9">
    <source>
        <dbReference type="Proteomes" id="UP000315711"/>
    </source>
</evidence>
<dbReference type="PANTHER" id="PTHR40064">
    <property type="entry name" value="MEMBRANE PROTEIN-RELATED"/>
    <property type="match status" value="1"/>
</dbReference>
<dbReference type="InterPro" id="IPR052984">
    <property type="entry name" value="UPF0421"/>
</dbReference>
<protein>
    <submittedName>
        <fullName evidence="8">Uncharacterized membrane protein YgaE (UPF0421/DUF939 family)</fullName>
    </submittedName>
</protein>